<comment type="caution">
    <text evidence="1">The sequence shown here is derived from an EMBL/GenBank/DDBJ whole genome shotgun (WGS) entry which is preliminary data.</text>
</comment>
<evidence type="ECO:0000313" key="2">
    <source>
        <dbReference type="Proteomes" id="UP001161580"/>
    </source>
</evidence>
<proteinExistence type="predicted"/>
<dbReference type="RefSeq" id="WP_311794283.1">
    <property type="nucleotide sequence ID" value="NZ_JALDYZ010000002.1"/>
</dbReference>
<name>A0AAE3U0W3_9HYPH</name>
<accession>A0AAE3U0W3</accession>
<sequence>MVSDMVTESQFKALADACTDATAKALAELRVERQRLAEQHRAQMAEIESRFASLSKGDKPRYRVRALTARTTL</sequence>
<dbReference type="Proteomes" id="UP001161580">
    <property type="component" value="Unassembled WGS sequence"/>
</dbReference>
<organism evidence="1 2">
    <name type="scientific">Ferirhizobium litorale</name>
    <dbReference type="NCBI Taxonomy" id="2927786"/>
    <lineage>
        <taxon>Bacteria</taxon>
        <taxon>Pseudomonadati</taxon>
        <taxon>Pseudomonadota</taxon>
        <taxon>Alphaproteobacteria</taxon>
        <taxon>Hyphomicrobiales</taxon>
        <taxon>Rhizobiaceae</taxon>
        <taxon>Ferirhizobium</taxon>
    </lineage>
</organism>
<protein>
    <submittedName>
        <fullName evidence="1">Uncharacterized protein</fullName>
    </submittedName>
</protein>
<dbReference type="AlphaFoldDB" id="A0AAE3U0W3"/>
<gene>
    <name evidence="1" type="ORF">MRS75_06555</name>
</gene>
<dbReference type="EMBL" id="JALDYZ010000002">
    <property type="protein sequence ID" value="MDI7921746.1"/>
    <property type="molecule type" value="Genomic_DNA"/>
</dbReference>
<reference evidence="1" key="1">
    <citation type="submission" date="2022-03" db="EMBL/GenBank/DDBJ databases">
        <title>Fererhizobium litorale gen. nov., sp. nov., isolated from sandy sediments of the Sea of Japan seashore.</title>
        <authorList>
            <person name="Romanenko L."/>
            <person name="Kurilenko V."/>
            <person name="Otstavnykh N."/>
            <person name="Svetashev V."/>
            <person name="Tekutyeva L."/>
            <person name="Isaeva M."/>
            <person name="Mikhailov V."/>
        </authorList>
    </citation>
    <scope>NUCLEOTIDE SEQUENCE</scope>
    <source>
        <strain evidence="1">KMM 9576</strain>
    </source>
</reference>
<evidence type="ECO:0000313" key="1">
    <source>
        <dbReference type="EMBL" id="MDI7921746.1"/>
    </source>
</evidence>
<keyword evidence="2" id="KW-1185">Reference proteome</keyword>